<evidence type="ECO:0000256" key="1">
    <source>
        <dbReference type="ARBA" id="ARBA00002738"/>
    </source>
</evidence>
<feature type="region of interest" description="Disordered" evidence="8">
    <location>
        <begin position="1"/>
        <end position="235"/>
    </location>
</feature>
<feature type="compositionally biased region" description="Basic and acidic residues" evidence="8">
    <location>
        <begin position="113"/>
        <end position="123"/>
    </location>
</feature>
<sequence length="485" mass="53142">MPTLSRQGARPLLRTVNGQPHASNDDHEPQIDSRGSSPLSDAPNDIDVEDFTRDPESSSSEDETPTTIQGFGSKAVQNLQSPPLTNSSGNIHSSRPKANERAKPGSTRVGTKRKQEQEQKDVDDQPDWMTSSQQSKRSRTGTKYVSASQRSNNTFKRPLVTPRSSDDKSDKRSFKRPAQTSGSAPASSQPESTSAHNGFVRPSADQARFPSLKPGHSDDMPSSPPLSSPKGSDLSDVEEVWLDGHNPADYEPCPLCEKSVSKAFKVIWEEEHCKGRRMNLKMQEKFCRAHKLDEAETAWKERNYPEIKWEALSKRLAKFKPRIDRVLDGKTESSFRDEFEEIVKQADSRTVMKAWKGGSTDGPRAGYYGGKGAKIISEYSLKAFARKLPRVAGRDKSLATASVKGGVSGFVQAVVVPELALSLIMDDLNVDEVHARKVLDESTAVGNTLNIEEEGSLPRRAPTPPPAYGADGSSSPAARRASGRN</sequence>
<feature type="compositionally biased region" description="Polar residues" evidence="8">
    <location>
        <begin position="178"/>
        <end position="196"/>
    </location>
</feature>
<dbReference type="InterPro" id="IPR039024">
    <property type="entry name" value="RTC4"/>
</dbReference>
<evidence type="ECO:0000256" key="2">
    <source>
        <dbReference type="ARBA" id="ARBA00004123"/>
    </source>
</evidence>
<dbReference type="Proteomes" id="UP000799439">
    <property type="component" value="Unassembled WGS sequence"/>
</dbReference>
<evidence type="ECO:0000256" key="7">
    <source>
        <dbReference type="ARBA" id="ARBA00023242"/>
    </source>
</evidence>
<feature type="compositionally biased region" description="Low complexity" evidence="8">
    <location>
        <begin position="469"/>
        <end position="485"/>
    </location>
</feature>
<accession>A0A9P4MI99</accession>
<feature type="compositionally biased region" description="Polar residues" evidence="8">
    <location>
        <begin position="75"/>
        <end position="93"/>
    </location>
</feature>
<feature type="compositionally biased region" description="Polar residues" evidence="8">
    <location>
        <begin position="128"/>
        <end position="155"/>
    </location>
</feature>
<dbReference type="InterPro" id="IPR028094">
    <property type="entry name" value="RTC4_C"/>
</dbReference>
<feature type="domain" description="Restriction of telomere capping protein 4 C-terminal" evidence="9">
    <location>
        <begin position="326"/>
        <end position="452"/>
    </location>
</feature>
<evidence type="ECO:0000256" key="4">
    <source>
        <dbReference type="ARBA" id="ARBA00009461"/>
    </source>
</evidence>
<feature type="region of interest" description="Disordered" evidence="8">
    <location>
        <begin position="449"/>
        <end position="485"/>
    </location>
</feature>
<comment type="caution">
    <text evidence="10">The sequence shown here is derived from an EMBL/GenBank/DDBJ whole genome shotgun (WGS) entry which is preliminary data.</text>
</comment>
<dbReference type="EMBL" id="ML996082">
    <property type="protein sequence ID" value="KAF2155745.1"/>
    <property type="molecule type" value="Genomic_DNA"/>
</dbReference>
<keyword evidence="7" id="KW-0539">Nucleus</keyword>
<proteinExistence type="inferred from homology"/>
<evidence type="ECO:0000256" key="8">
    <source>
        <dbReference type="SAM" id="MobiDB-lite"/>
    </source>
</evidence>
<dbReference type="PANTHER" id="PTHR41391">
    <property type="entry name" value="RESTRICTION OF TELOMERE CAPPING PROTEIN 4"/>
    <property type="match status" value="1"/>
</dbReference>
<dbReference type="PANTHER" id="PTHR41391:SF1">
    <property type="entry name" value="RESTRICTION OF TELOMERE CAPPING PROTEIN 4"/>
    <property type="match status" value="1"/>
</dbReference>
<protein>
    <recommendedName>
        <fullName evidence="5">Restriction of telomere capping protein 4</fullName>
    </recommendedName>
</protein>
<comment type="function">
    <text evidence="1">May be involved in a process influencing telomere capping.</text>
</comment>
<evidence type="ECO:0000313" key="10">
    <source>
        <dbReference type="EMBL" id="KAF2155745.1"/>
    </source>
</evidence>
<dbReference type="GO" id="GO:0005634">
    <property type="term" value="C:nucleus"/>
    <property type="evidence" value="ECO:0007669"/>
    <property type="project" value="UniProtKB-SubCell"/>
</dbReference>
<dbReference type="Pfam" id="PF14474">
    <property type="entry name" value="RTC4"/>
    <property type="match status" value="1"/>
</dbReference>
<dbReference type="GO" id="GO:0005737">
    <property type="term" value="C:cytoplasm"/>
    <property type="evidence" value="ECO:0007669"/>
    <property type="project" value="UniProtKB-SubCell"/>
</dbReference>
<evidence type="ECO:0000259" key="9">
    <source>
        <dbReference type="SMART" id="SM01312"/>
    </source>
</evidence>
<reference evidence="10" key="1">
    <citation type="journal article" date="2020" name="Stud. Mycol.">
        <title>101 Dothideomycetes genomes: a test case for predicting lifestyles and emergence of pathogens.</title>
        <authorList>
            <person name="Haridas S."/>
            <person name="Albert R."/>
            <person name="Binder M."/>
            <person name="Bloem J."/>
            <person name="Labutti K."/>
            <person name="Salamov A."/>
            <person name="Andreopoulos B."/>
            <person name="Baker S."/>
            <person name="Barry K."/>
            <person name="Bills G."/>
            <person name="Bluhm B."/>
            <person name="Cannon C."/>
            <person name="Castanera R."/>
            <person name="Culley D."/>
            <person name="Daum C."/>
            <person name="Ezra D."/>
            <person name="Gonzalez J."/>
            <person name="Henrissat B."/>
            <person name="Kuo A."/>
            <person name="Liang C."/>
            <person name="Lipzen A."/>
            <person name="Lutzoni F."/>
            <person name="Magnuson J."/>
            <person name="Mondo S."/>
            <person name="Nolan M."/>
            <person name="Ohm R."/>
            <person name="Pangilinan J."/>
            <person name="Park H.-J."/>
            <person name="Ramirez L."/>
            <person name="Alfaro M."/>
            <person name="Sun H."/>
            <person name="Tritt A."/>
            <person name="Yoshinaga Y."/>
            <person name="Zwiers L.-H."/>
            <person name="Turgeon B."/>
            <person name="Goodwin S."/>
            <person name="Spatafora J."/>
            <person name="Crous P."/>
            <person name="Grigoriev I."/>
        </authorList>
    </citation>
    <scope>NUCLEOTIDE SEQUENCE</scope>
    <source>
        <strain evidence="10">CBS 260.36</strain>
    </source>
</reference>
<keyword evidence="11" id="KW-1185">Reference proteome</keyword>
<evidence type="ECO:0000256" key="6">
    <source>
        <dbReference type="ARBA" id="ARBA00022490"/>
    </source>
</evidence>
<dbReference type="OrthoDB" id="128308at2759"/>
<gene>
    <name evidence="10" type="ORF">K461DRAFT_290743</name>
</gene>
<comment type="subcellular location">
    <subcellularLocation>
        <location evidence="3">Cytoplasm</location>
    </subcellularLocation>
    <subcellularLocation>
        <location evidence="2">Nucleus</location>
    </subcellularLocation>
</comment>
<keyword evidence="6" id="KW-0963">Cytoplasm</keyword>
<organism evidence="10 11">
    <name type="scientific">Myriangium duriaei CBS 260.36</name>
    <dbReference type="NCBI Taxonomy" id="1168546"/>
    <lineage>
        <taxon>Eukaryota</taxon>
        <taxon>Fungi</taxon>
        <taxon>Dikarya</taxon>
        <taxon>Ascomycota</taxon>
        <taxon>Pezizomycotina</taxon>
        <taxon>Dothideomycetes</taxon>
        <taxon>Dothideomycetidae</taxon>
        <taxon>Myriangiales</taxon>
        <taxon>Myriangiaceae</taxon>
        <taxon>Myriangium</taxon>
    </lineage>
</organism>
<evidence type="ECO:0000313" key="11">
    <source>
        <dbReference type="Proteomes" id="UP000799439"/>
    </source>
</evidence>
<dbReference type="AlphaFoldDB" id="A0A9P4MI99"/>
<name>A0A9P4MI99_9PEZI</name>
<dbReference type="SMART" id="SM01312">
    <property type="entry name" value="RTC4"/>
    <property type="match status" value="1"/>
</dbReference>
<evidence type="ECO:0000256" key="3">
    <source>
        <dbReference type="ARBA" id="ARBA00004496"/>
    </source>
</evidence>
<evidence type="ECO:0000256" key="5">
    <source>
        <dbReference type="ARBA" id="ARBA00015162"/>
    </source>
</evidence>
<comment type="similarity">
    <text evidence="4">Belongs to the RTC4 family.</text>
</comment>